<evidence type="ECO:0000256" key="1">
    <source>
        <dbReference type="SAM" id="SignalP"/>
    </source>
</evidence>
<keyword evidence="4" id="KW-1185">Reference proteome</keyword>
<dbReference type="OrthoDB" id="8905150at2"/>
<accession>A0A318J8W4</accession>
<dbReference type="AlphaFoldDB" id="A0A318J8W4"/>
<dbReference type="EMBL" id="QJKB01000003">
    <property type="protein sequence ID" value="PXX44130.1"/>
    <property type="molecule type" value="Genomic_DNA"/>
</dbReference>
<name>A0A318J8W4_9BURK</name>
<dbReference type="Pfam" id="PF10077">
    <property type="entry name" value="DUF2314"/>
    <property type="match status" value="1"/>
</dbReference>
<gene>
    <name evidence="3" type="ORF">DFR42_103399</name>
</gene>
<feature type="chain" id="PRO_5016381205" evidence="1">
    <location>
        <begin position="26"/>
        <end position="154"/>
    </location>
</feature>
<proteinExistence type="predicted"/>
<feature type="domain" description="DUF2314" evidence="2">
    <location>
        <begin position="65"/>
        <end position="149"/>
    </location>
</feature>
<comment type="caution">
    <text evidence="3">The sequence shown here is derived from an EMBL/GenBank/DDBJ whole genome shotgun (WGS) entry which is preliminary data.</text>
</comment>
<organism evidence="3 4">
    <name type="scientific">Undibacterium pigrum</name>
    <dbReference type="NCBI Taxonomy" id="401470"/>
    <lineage>
        <taxon>Bacteria</taxon>
        <taxon>Pseudomonadati</taxon>
        <taxon>Pseudomonadota</taxon>
        <taxon>Betaproteobacteria</taxon>
        <taxon>Burkholderiales</taxon>
        <taxon>Oxalobacteraceae</taxon>
        <taxon>Undibacterium</taxon>
    </lineage>
</organism>
<feature type="signal peptide" evidence="1">
    <location>
        <begin position="1"/>
        <end position="25"/>
    </location>
</feature>
<keyword evidence="1" id="KW-0732">Signal</keyword>
<protein>
    <submittedName>
        <fullName evidence="3">Uncharacterized protein DUF2314</fullName>
    </submittedName>
</protein>
<dbReference type="InterPro" id="IPR018756">
    <property type="entry name" value="DUF2314"/>
</dbReference>
<dbReference type="Proteomes" id="UP000247792">
    <property type="component" value="Unassembled WGS sequence"/>
</dbReference>
<evidence type="ECO:0000313" key="4">
    <source>
        <dbReference type="Proteomes" id="UP000247792"/>
    </source>
</evidence>
<evidence type="ECO:0000313" key="3">
    <source>
        <dbReference type="EMBL" id="PXX44130.1"/>
    </source>
</evidence>
<dbReference type="RefSeq" id="WP_110255376.1">
    <property type="nucleotide sequence ID" value="NZ_QJKB01000003.1"/>
</dbReference>
<reference evidence="3 4" key="1">
    <citation type="submission" date="2018-05" db="EMBL/GenBank/DDBJ databases">
        <title>Genomic Encyclopedia of Type Strains, Phase IV (KMG-IV): sequencing the most valuable type-strain genomes for metagenomic binning, comparative biology and taxonomic classification.</title>
        <authorList>
            <person name="Goeker M."/>
        </authorList>
    </citation>
    <scope>NUCLEOTIDE SEQUENCE [LARGE SCALE GENOMIC DNA]</scope>
    <source>
        <strain evidence="3 4">DSM 19792</strain>
    </source>
</reference>
<sequence>MLAVPLFRKVIATCSIFFVALTSFAAPPSMDNDVKTTLVYFDAALANKSYGIYPRLLVIVRDGKRKEIFWLGDVRKAGDFYVGSLTTIPVQIRNAKLGQTISVKKKDILDWSYQDPVSRKIYGNYGACLELQALPVEEKLEQMDYWGLECKPSK</sequence>
<evidence type="ECO:0000259" key="2">
    <source>
        <dbReference type="Pfam" id="PF10077"/>
    </source>
</evidence>